<dbReference type="EMBL" id="CAJNOG010000011">
    <property type="protein sequence ID" value="CAF0746273.1"/>
    <property type="molecule type" value="Genomic_DNA"/>
</dbReference>
<comment type="similarity">
    <text evidence="2">Belongs to the LIMR family.</text>
</comment>
<comment type="caution">
    <text evidence="7">The sequence shown here is derived from an EMBL/GenBank/DDBJ whole genome shotgun (WGS) entry which is preliminary data.</text>
</comment>
<proteinExistence type="inferred from homology"/>
<evidence type="ECO:0000256" key="2">
    <source>
        <dbReference type="ARBA" id="ARBA00010487"/>
    </source>
</evidence>
<name>A0A813NWT4_9BILA</name>
<evidence type="ECO:0000256" key="3">
    <source>
        <dbReference type="ARBA" id="ARBA00022692"/>
    </source>
</evidence>
<dbReference type="AlphaFoldDB" id="A0A813NWT4"/>
<dbReference type="InterPro" id="IPR006876">
    <property type="entry name" value="LMBR1-like_membr_prot"/>
</dbReference>
<dbReference type="PANTHER" id="PTHR21355:SF0">
    <property type="entry name" value="G-PROTEIN COUPLED RECEPTOR-ASSOCIATED PROTEIN LMBRD2"/>
    <property type="match status" value="1"/>
</dbReference>
<dbReference type="PANTHER" id="PTHR21355">
    <property type="entry name" value="G-PROTEIN COUPLED RECEPTOR-ASSOCIATED PROTEIN LMBRD2"/>
    <property type="match status" value="1"/>
</dbReference>
<dbReference type="Pfam" id="PF04791">
    <property type="entry name" value="LMBR1"/>
    <property type="match status" value="1"/>
</dbReference>
<sequence length="222" mass="25399">MSSIALIFDVIFSCLITLTFLYRCGNYRRQHPITTGAVFISWSFSVLFIFLLPLDISLAAYRECQSQNISSISTTTISPDNLNLSNTIEKSCPRPWSYVNPRSYEVLWRIIYWTSQCLTWFILPFMQSICQTGEFYWKGKIRFALRSNLIYYGTLLLIFGILVIYVAVNYNLSASNFKVTVIAASTTWGLFLLVLMLGYGLVEVPLNLSLTLDDLSVCLHQK</sequence>
<protein>
    <submittedName>
        <fullName evidence="7">Uncharacterized protein</fullName>
    </submittedName>
</protein>
<feature type="transmembrane region" description="Helical" evidence="6">
    <location>
        <begin position="110"/>
        <end position="129"/>
    </location>
</feature>
<evidence type="ECO:0000313" key="8">
    <source>
        <dbReference type="Proteomes" id="UP000663845"/>
    </source>
</evidence>
<evidence type="ECO:0000256" key="5">
    <source>
        <dbReference type="ARBA" id="ARBA00023136"/>
    </source>
</evidence>
<keyword evidence="3 6" id="KW-0812">Transmembrane</keyword>
<dbReference type="Proteomes" id="UP000663845">
    <property type="component" value="Unassembled WGS sequence"/>
</dbReference>
<evidence type="ECO:0000256" key="4">
    <source>
        <dbReference type="ARBA" id="ARBA00022989"/>
    </source>
</evidence>
<feature type="transmembrane region" description="Helical" evidence="6">
    <location>
        <begin position="149"/>
        <end position="168"/>
    </location>
</feature>
<evidence type="ECO:0000313" key="7">
    <source>
        <dbReference type="EMBL" id="CAF0746273.1"/>
    </source>
</evidence>
<feature type="transmembrane region" description="Helical" evidence="6">
    <location>
        <begin position="6"/>
        <end position="25"/>
    </location>
</feature>
<comment type="subcellular location">
    <subcellularLocation>
        <location evidence="1">Membrane</location>
        <topology evidence="1">Multi-pass membrane protein</topology>
    </subcellularLocation>
</comment>
<keyword evidence="4 6" id="KW-1133">Transmembrane helix</keyword>
<organism evidence="7 8">
    <name type="scientific">Adineta steineri</name>
    <dbReference type="NCBI Taxonomy" id="433720"/>
    <lineage>
        <taxon>Eukaryota</taxon>
        <taxon>Metazoa</taxon>
        <taxon>Spiralia</taxon>
        <taxon>Gnathifera</taxon>
        <taxon>Rotifera</taxon>
        <taxon>Eurotatoria</taxon>
        <taxon>Bdelloidea</taxon>
        <taxon>Adinetida</taxon>
        <taxon>Adinetidae</taxon>
        <taxon>Adineta</taxon>
    </lineage>
</organism>
<dbReference type="InterPro" id="IPR051584">
    <property type="entry name" value="GPCR-associated_LMBR1"/>
</dbReference>
<reference evidence="7" key="1">
    <citation type="submission" date="2021-02" db="EMBL/GenBank/DDBJ databases">
        <authorList>
            <person name="Nowell W R."/>
        </authorList>
    </citation>
    <scope>NUCLEOTIDE SEQUENCE</scope>
</reference>
<keyword evidence="5 6" id="KW-0472">Membrane</keyword>
<gene>
    <name evidence="7" type="ORF">JYZ213_LOCUS2196</name>
</gene>
<feature type="transmembrane region" description="Helical" evidence="6">
    <location>
        <begin position="180"/>
        <end position="202"/>
    </location>
</feature>
<evidence type="ECO:0000256" key="1">
    <source>
        <dbReference type="ARBA" id="ARBA00004141"/>
    </source>
</evidence>
<feature type="transmembrane region" description="Helical" evidence="6">
    <location>
        <begin position="37"/>
        <end position="61"/>
    </location>
</feature>
<evidence type="ECO:0000256" key="6">
    <source>
        <dbReference type="SAM" id="Phobius"/>
    </source>
</evidence>
<dbReference type="GO" id="GO:0016020">
    <property type="term" value="C:membrane"/>
    <property type="evidence" value="ECO:0007669"/>
    <property type="project" value="UniProtKB-SubCell"/>
</dbReference>
<accession>A0A813NWT4</accession>